<evidence type="ECO:0000313" key="5">
    <source>
        <dbReference type="EMBL" id="GEU82388.1"/>
    </source>
</evidence>
<feature type="compositionally biased region" description="Pro residues" evidence="3">
    <location>
        <begin position="1669"/>
        <end position="1680"/>
    </location>
</feature>
<name>A0A6L2N858_TANCI</name>
<feature type="region of interest" description="Disordered" evidence="3">
    <location>
        <begin position="233"/>
        <end position="266"/>
    </location>
</feature>
<dbReference type="PANTHER" id="PTHR42648:SF32">
    <property type="entry name" value="RIBONUCLEASE H-LIKE DOMAIN, GAG-PRE-INTEGRASE DOMAIN PROTEIN-RELATED"/>
    <property type="match status" value="1"/>
</dbReference>
<dbReference type="Pfam" id="PF25597">
    <property type="entry name" value="SH3_retrovirus"/>
    <property type="match status" value="1"/>
</dbReference>
<feature type="compositionally biased region" description="Polar residues" evidence="3">
    <location>
        <begin position="495"/>
        <end position="516"/>
    </location>
</feature>
<dbReference type="GO" id="GO:0003676">
    <property type="term" value="F:nucleic acid binding"/>
    <property type="evidence" value="ECO:0007669"/>
    <property type="project" value="InterPro"/>
</dbReference>
<dbReference type="PROSITE" id="PS50994">
    <property type="entry name" value="INTEGRASE"/>
    <property type="match status" value="1"/>
</dbReference>
<protein>
    <submittedName>
        <fullName evidence="5">Retrovirus-related Pol polyprotein from transposon TNT 1-94</fullName>
    </submittedName>
</protein>
<dbReference type="Pfam" id="PF00665">
    <property type="entry name" value="rve"/>
    <property type="match status" value="1"/>
</dbReference>
<feature type="region of interest" description="Disordered" evidence="3">
    <location>
        <begin position="494"/>
        <end position="516"/>
    </location>
</feature>
<dbReference type="InterPro" id="IPR039537">
    <property type="entry name" value="Retrotran_Ty1/copia-like"/>
</dbReference>
<organism evidence="5">
    <name type="scientific">Tanacetum cinerariifolium</name>
    <name type="common">Dalmatian daisy</name>
    <name type="synonym">Chrysanthemum cinerariifolium</name>
    <dbReference type="NCBI Taxonomy" id="118510"/>
    <lineage>
        <taxon>Eukaryota</taxon>
        <taxon>Viridiplantae</taxon>
        <taxon>Streptophyta</taxon>
        <taxon>Embryophyta</taxon>
        <taxon>Tracheophyta</taxon>
        <taxon>Spermatophyta</taxon>
        <taxon>Magnoliopsida</taxon>
        <taxon>eudicotyledons</taxon>
        <taxon>Gunneridae</taxon>
        <taxon>Pentapetalae</taxon>
        <taxon>asterids</taxon>
        <taxon>campanulids</taxon>
        <taxon>Asterales</taxon>
        <taxon>Asteraceae</taxon>
        <taxon>Asteroideae</taxon>
        <taxon>Anthemideae</taxon>
        <taxon>Anthemidinae</taxon>
        <taxon>Tanacetum</taxon>
    </lineage>
</organism>
<dbReference type="Pfam" id="PF07727">
    <property type="entry name" value="RVT_2"/>
    <property type="match status" value="2"/>
</dbReference>
<evidence type="ECO:0000256" key="1">
    <source>
        <dbReference type="ARBA" id="ARBA00022723"/>
    </source>
</evidence>
<dbReference type="PANTHER" id="PTHR42648">
    <property type="entry name" value="TRANSPOSASE, PUTATIVE-RELATED"/>
    <property type="match status" value="1"/>
</dbReference>
<proteinExistence type="predicted"/>
<evidence type="ECO:0000259" key="4">
    <source>
        <dbReference type="PROSITE" id="PS50994"/>
    </source>
</evidence>
<dbReference type="InterPro" id="IPR001584">
    <property type="entry name" value="Integrase_cat-core"/>
</dbReference>
<feature type="compositionally biased region" description="Polar residues" evidence="3">
    <location>
        <begin position="1681"/>
        <end position="1691"/>
    </location>
</feature>
<gene>
    <name evidence="5" type="ORF">Tci_054366</name>
</gene>
<dbReference type="Gene3D" id="3.30.420.10">
    <property type="entry name" value="Ribonuclease H-like superfamily/Ribonuclease H"/>
    <property type="match status" value="1"/>
</dbReference>
<evidence type="ECO:0000256" key="2">
    <source>
        <dbReference type="ARBA" id="ARBA00022801"/>
    </source>
</evidence>
<dbReference type="InterPro" id="IPR057670">
    <property type="entry name" value="SH3_retrovirus"/>
</dbReference>
<reference evidence="5" key="1">
    <citation type="journal article" date="2019" name="Sci. Rep.">
        <title>Draft genome of Tanacetum cinerariifolium, the natural source of mosquito coil.</title>
        <authorList>
            <person name="Yamashiro T."/>
            <person name="Shiraishi A."/>
            <person name="Satake H."/>
            <person name="Nakayama K."/>
        </authorList>
    </citation>
    <scope>NUCLEOTIDE SEQUENCE</scope>
</reference>
<dbReference type="InterPro" id="IPR012337">
    <property type="entry name" value="RNaseH-like_sf"/>
</dbReference>
<dbReference type="SUPFAM" id="SSF53098">
    <property type="entry name" value="Ribonuclease H-like"/>
    <property type="match status" value="1"/>
</dbReference>
<dbReference type="GO" id="GO:0015074">
    <property type="term" value="P:DNA integration"/>
    <property type="evidence" value="ECO:0007669"/>
    <property type="project" value="InterPro"/>
</dbReference>
<keyword evidence="2" id="KW-0378">Hydrolase</keyword>
<keyword evidence="1" id="KW-0479">Metal-binding</keyword>
<evidence type="ECO:0000256" key="3">
    <source>
        <dbReference type="SAM" id="MobiDB-lite"/>
    </source>
</evidence>
<feature type="compositionally biased region" description="Basic and acidic residues" evidence="3">
    <location>
        <begin position="235"/>
        <end position="255"/>
    </location>
</feature>
<dbReference type="GO" id="GO:0016787">
    <property type="term" value="F:hydrolase activity"/>
    <property type="evidence" value="ECO:0007669"/>
    <property type="project" value="UniProtKB-KW"/>
</dbReference>
<sequence>MDPLSPQVVFAAKLPILNPNEFDLWKMRIEQYFLMTDYSLWEVILNGDSLVPTRVVEGVIQPVAPTTVKQQLARKNELKARGTLLMALPDKHQLKFNSHKDAKTLMEAIEMRFGLDQIHDRLQKLVSQLEIHEVSLSQEDVSLNLKIYETEVKQSSSTSTASQNLAFVSSSHTDSTTDSVSAAASVFVVCAKLSASLLPNVDSLSNAIDVDDLEEMDLKWQMAMLTMRARRKGHFSRECRTPKDPKRPGAAEPQRRTVPVETSTSNALVSQCDGTKSYDWSYQAEEEPANFALMAFSSSSSSDTEFQPSGGYHAVPPPYTGTFMQPKPDLVFNTAPTVVETDHFAFNVQLSPTKPEQNFFAQSSGHVKSPRHSVPQIETSILAATPTPASPKSNSSGKRRNRKACFICKSVDHLIKDCDYHTKKMAQPTPKNYVHRGHHKQYAPLTHSKSQKHMVPTAVLTQFKPVSNTAVRPVSAALPSIIVTRPRYAHHVVTKSKSSISRHITRSPTSKTSNSPPRVTVVQALVVSAAQGNMFYLSDFDELNEGYVAFGGNPKGGKIPGKGKIKTGKLDFDDVYFVKELKFNLFSVSQMCDKKNSVLFTDTECLVLSPDFKLPDENQVLLSVPRENNIRFTWEFFLATKDETSPILKTFITGLENQLSLRVKVTRPRHATPIVTKTNSPIKRHITRSPSPKSSNSSLRVTVVKAPVVNAAQGVQGKWVWRPKCLILDHDSQTASASMTLKQFDYNDALGRSKSELNGRYVAFGGNPKGGKIYGKGKIKTCKQHRAFCKTKPVSSVDQPLFRLHMDLFGPTFVKSLNKKSYCLVVTDDYSRFTWVFFLATKDETSPFLNTFITGLENQLSLKVKVIRSDNGTEFKNFDLNMFCGMKGIKREFSVPRTPQQNGIAERKNRTLIEAARTMLTDSLLPIPFWAEVVNTACYVQNRVLVTKSYNKTPYELLHDRTPSIGFMRPFGCPVTILNTLDSLGKFKRKVDEGFLVGYSVYSKSFRLFNNRNHIVQETLHVNFLENKPNVTGSGVTWLFDIDSLTRTMNYQPVNIGNQPNPSACFQDKFDAEKAEEEIDQQYVLFPMWSSGYTNPQNNDEDAAFDGKEHDFDVKKPESEVILSLSRYRDLNAEFKDCSDHNSNKVNAVGSIVPTVGQNSINSTNTFSAVELEDITYSDDENAIGAEADFNNLETSITINMEFHRCLMMTSILACLPAFSHRRNPREYIKLLKIQVRLKLCRKSFFSSRCRKFRSELICLMEKEPLSTFLYGTIEEEVYVCQPKGFEDPDHPDKVYKVVKLLYGLHQAPRAWYETLATYLLETDDIIFGVTNKDLCKSFEKLMKDKFQMSYMRELTFFLGLQVKQKKDGIFISQDKYVAEMLRKFGLTEGKSASTPIDTEKPLLKDPDGEDVDIHIYRSMIGSLMYLTSSRSDIMFACKKQTVVVTSSTEAEYVAAASCCAQVLWIQNQLLDYGWLVQKQTTLGQTTTGKEISNPFMAGSLPKTIMTTFIHVNDVTRLQALVDKKKVVISEAALREVLRLDDAKEVDCLPNEEIFAELARMGYEKPSTKLTFYKAFFSSQCKFLIYTILLSLSAKRTSWNEFSSAMTSAVICLSTGKGFSWVETPLFDGMLVEQVIKEGGYEEEHVEADTAAQGDDTTAHGDDAQEPSIPSPTLPTPPPQRSQDLPSTSQGRIIDEMDKDDVVALMDDNEKDKISMQEDEPAEVQKVVDVVTTGKLITEVVTAVSTTISATEPQVPATATITAAPHNKDIDWDAAIDHVKQKAKEDPTIQRYQVMKRKPQTKAQARKNMIMYLKNVAGFRLDYFKGMSYDDIRPIFEVKVNSNMHFLLNTKEQMEEEESRALQSINETPAQKAAKRRKLNKEVEDLKRHLEIVPDEDDDVYTEATPVARKNFDREDLEALWNLVKERFSTSKPNNFSDDFLLNTLGVMFEKPDEQAQV</sequence>
<feature type="region of interest" description="Disordered" evidence="3">
    <location>
        <begin position="1642"/>
        <end position="1696"/>
    </location>
</feature>
<dbReference type="GO" id="GO:0046872">
    <property type="term" value="F:metal ion binding"/>
    <property type="evidence" value="ECO:0007669"/>
    <property type="project" value="UniProtKB-KW"/>
</dbReference>
<dbReference type="InterPro" id="IPR036397">
    <property type="entry name" value="RNaseH_sf"/>
</dbReference>
<comment type="caution">
    <text evidence="5">The sequence shown here is derived from an EMBL/GenBank/DDBJ whole genome shotgun (WGS) entry which is preliminary data.</text>
</comment>
<feature type="domain" description="Integrase catalytic" evidence="4">
    <location>
        <begin position="796"/>
        <end position="962"/>
    </location>
</feature>
<dbReference type="InterPro" id="IPR013103">
    <property type="entry name" value="RVT_2"/>
</dbReference>
<dbReference type="EMBL" id="BKCJ010008470">
    <property type="protein sequence ID" value="GEU82388.1"/>
    <property type="molecule type" value="Genomic_DNA"/>
</dbReference>
<accession>A0A6L2N858</accession>